<dbReference type="Proteomes" id="UP001280121">
    <property type="component" value="Unassembled WGS sequence"/>
</dbReference>
<evidence type="ECO:0000256" key="1">
    <source>
        <dbReference type="SAM" id="MobiDB-lite"/>
    </source>
</evidence>
<organism evidence="2 3">
    <name type="scientific">Dipteronia dyeriana</name>
    <dbReference type="NCBI Taxonomy" id="168575"/>
    <lineage>
        <taxon>Eukaryota</taxon>
        <taxon>Viridiplantae</taxon>
        <taxon>Streptophyta</taxon>
        <taxon>Embryophyta</taxon>
        <taxon>Tracheophyta</taxon>
        <taxon>Spermatophyta</taxon>
        <taxon>Magnoliopsida</taxon>
        <taxon>eudicotyledons</taxon>
        <taxon>Gunneridae</taxon>
        <taxon>Pentapetalae</taxon>
        <taxon>rosids</taxon>
        <taxon>malvids</taxon>
        <taxon>Sapindales</taxon>
        <taxon>Sapindaceae</taxon>
        <taxon>Hippocastanoideae</taxon>
        <taxon>Acereae</taxon>
        <taxon>Dipteronia</taxon>
    </lineage>
</organism>
<comment type="caution">
    <text evidence="2">The sequence shown here is derived from an EMBL/GenBank/DDBJ whole genome shotgun (WGS) entry which is preliminary data.</text>
</comment>
<dbReference type="PANTHER" id="PTHR47150">
    <property type="entry name" value="OS12G0169200 PROTEIN"/>
    <property type="match status" value="1"/>
</dbReference>
<dbReference type="Pfam" id="PF04827">
    <property type="entry name" value="Plant_tran"/>
    <property type="match status" value="1"/>
</dbReference>
<feature type="region of interest" description="Disordered" evidence="1">
    <location>
        <begin position="1"/>
        <end position="23"/>
    </location>
</feature>
<name>A0AAD9TX31_9ROSI</name>
<evidence type="ECO:0000313" key="3">
    <source>
        <dbReference type="Proteomes" id="UP001280121"/>
    </source>
</evidence>
<dbReference type="AlphaFoldDB" id="A0AAD9TX31"/>
<proteinExistence type="predicted"/>
<feature type="compositionally biased region" description="Low complexity" evidence="1">
    <location>
        <begin position="12"/>
        <end position="23"/>
    </location>
</feature>
<dbReference type="InterPro" id="IPR006912">
    <property type="entry name" value="Harbinger_derived_prot"/>
</dbReference>
<protein>
    <submittedName>
        <fullName evidence="2">Uncharacterized protein</fullName>
    </submittedName>
</protein>
<keyword evidence="3" id="KW-1185">Reference proteome</keyword>
<sequence length="235" mass="27493">MNLNIGGSFHFSSSSSSSYSYSSSNDEEEQLMTNLKAIDTEQEVKLAQHCNVTRGDSIPGHIVIDRDLKSDDRLLSYDYFTENPQYNYQIFCRHFRMDRSLFIRIVEKWEARDNYFVRRRDSVVVFRMLAYGFPADATDEYIKVRESTTIESLKRFYRVFVEEFAGTNNDTNVLEVSHLFANLAQDITPPAHYVIQGKEYNISYYLADVYTKNGLRLYKLFTIHVVGKKIVMKQE</sequence>
<reference evidence="2" key="1">
    <citation type="journal article" date="2023" name="Plant J.">
        <title>Genome sequences and population genomics provide insights into the demographic history, inbreeding, and mutation load of two 'living fossil' tree species of Dipteronia.</title>
        <authorList>
            <person name="Feng Y."/>
            <person name="Comes H.P."/>
            <person name="Chen J."/>
            <person name="Zhu S."/>
            <person name="Lu R."/>
            <person name="Zhang X."/>
            <person name="Li P."/>
            <person name="Qiu J."/>
            <person name="Olsen K.M."/>
            <person name="Qiu Y."/>
        </authorList>
    </citation>
    <scope>NUCLEOTIDE SEQUENCE</scope>
    <source>
        <strain evidence="2">KIB01</strain>
    </source>
</reference>
<evidence type="ECO:0000313" key="2">
    <source>
        <dbReference type="EMBL" id="KAK2643869.1"/>
    </source>
</evidence>
<dbReference type="EMBL" id="JANJYI010000006">
    <property type="protein sequence ID" value="KAK2643869.1"/>
    <property type="molecule type" value="Genomic_DNA"/>
</dbReference>
<accession>A0AAD9TX31</accession>
<dbReference type="PANTHER" id="PTHR47150:SF7">
    <property type="entry name" value="NUCLEASE"/>
    <property type="match status" value="1"/>
</dbReference>
<gene>
    <name evidence="2" type="ORF">Ddye_019064</name>
</gene>